<keyword evidence="3" id="KW-0808">Transferase</keyword>
<keyword evidence="2" id="KW-0472">Membrane</keyword>
<dbReference type="SUPFAM" id="SSF56219">
    <property type="entry name" value="DNase I-like"/>
    <property type="match status" value="1"/>
</dbReference>
<evidence type="ECO:0000256" key="2">
    <source>
        <dbReference type="SAM" id="Phobius"/>
    </source>
</evidence>
<keyword evidence="2" id="KW-0812">Transmembrane</keyword>
<evidence type="ECO:0000313" key="4">
    <source>
        <dbReference type="Proteomes" id="UP001151760"/>
    </source>
</evidence>
<dbReference type="PANTHER" id="PTHR33116:SF79">
    <property type="entry name" value="REVERSE TRANSCRIPTASE DOMAIN, ZINC FINGER, CCHC-TYPE-RELATED"/>
    <property type="match status" value="1"/>
</dbReference>
<keyword evidence="3" id="KW-0548">Nucleotidyltransferase</keyword>
<name>A0ABQ4YKD1_9ASTR</name>
<reference evidence="3" key="1">
    <citation type="journal article" date="2022" name="Int. J. Mol. Sci.">
        <title>Draft Genome of Tanacetum Coccineum: Genomic Comparison of Closely Related Tanacetum-Family Plants.</title>
        <authorList>
            <person name="Yamashiro T."/>
            <person name="Shiraishi A."/>
            <person name="Nakayama K."/>
            <person name="Satake H."/>
        </authorList>
    </citation>
    <scope>NUCLEOTIDE SEQUENCE</scope>
</reference>
<feature type="transmembrane region" description="Helical" evidence="2">
    <location>
        <begin position="7"/>
        <end position="28"/>
    </location>
</feature>
<feature type="compositionally biased region" description="Basic and acidic residues" evidence="1">
    <location>
        <begin position="146"/>
        <end position="156"/>
    </location>
</feature>
<feature type="compositionally biased region" description="Acidic residues" evidence="1">
    <location>
        <begin position="132"/>
        <end position="145"/>
    </location>
</feature>
<dbReference type="GO" id="GO:0003964">
    <property type="term" value="F:RNA-directed DNA polymerase activity"/>
    <property type="evidence" value="ECO:0007669"/>
    <property type="project" value="UniProtKB-KW"/>
</dbReference>
<dbReference type="Proteomes" id="UP001151760">
    <property type="component" value="Unassembled WGS sequence"/>
</dbReference>
<keyword evidence="3" id="KW-0695">RNA-directed DNA polymerase</keyword>
<dbReference type="InterPro" id="IPR036691">
    <property type="entry name" value="Endo/exonu/phosph_ase_sf"/>
</dbReference>
<sequence>MKKLSHAHLYIFDVLSWFFLNVTVSSFLSTELIPASNSFVNDDRIVWVSVEGLPIKALTRNTFAKILSPWGDFIDVEEPANISLSYKKICVKTKNHVIINDRIKIIIEGKVYWIRVKELEPWIPDFNHELEDNSSSDEESEGDISEQDHETKKNGAESDNDLEIDHVSETSYMNENDVVTDNHVSESGFTPTEVENLAAEINVGTSEVTPSLGQSTKKRWIQELNSKHKINFIALQETKMELIDLITIKELWGILLLTMLLVRLLVSLEDLSDRKALWDFIRHLVDSWSGESIILGDFNEVRSENERFGSIFYENGANAFNHFITRAGLIDLPLEGYSFTWTHPSASKMSKLDRFLVSEGMIVVFPSLSAICLERHLSDHMPILLRELDVDYGPSLFRLYHSWFSKDGFDDLVEQTWKSPIPNESNSIILLKKKFQVLKASIKQWCKKDKQHSNSSKSSIQARLADLDNDHGKGNVVILNERATLLKDLLDLNAKDSLDMAQKAKIRWSVEGDENSKFFHEIINKKRSQLVIRGIFVEGKFPYGCNASFITLIPKTQDSKLVKDFRPISLIGKWEKSNISTLVNVLNCFSMASGLKMNLHKNKLMGIGVKVGGIPSRHNFWEEVIVKISARLSKWKLKTLSIGGRFTLTKAVLSSIPLYQMSMYRVPMGVLNRLESTRRDFFQCIFAQNQALMLKWIWRFMSNDSSLWSRFIKAMFGVRGSLVDTVYFHWCSNWLDINRELQSMSRQGLNLLSHAKLKVGDGTNTLFWNDVWLAESPLNLCYPRLFSLEDDKLISISDKLQAPSLLDSFRRPTRGGIEDSQLTFLAQDLTVVVLSSKKDRWVWSLNSLGLFYVKSARAFIDNIFLPHLPTRLNLSLLGIDIPSIICPICSIAVLVTLSNQRPWDCQGGFVLLAASGMWGLPGG</sequence>
<organism evidence="3 4">
    <name type="scientific">Tanacetum coccineum</name>
    <dbReference type="NCBI Taxonomy" id="301880"/>
    <lineage>
        <taxon>Eukaryota</taxon>
        <taxon>Viridiplantae</taxon>
        <taxon>Streptophyta</taxon>
        <taxon>Embryophyta</taxon>
        <taxon>Tracheophyta</taxon>
        <taxon>Spermatophyta</taxon>
        <taxon>Magnoliopsida</taxon>
        <taxon>eudicotyledons</taxon>
        <taxon>Gunneridae</taxon>
        <taxon>Pentapetalae</taxon>
        <taxon>asterids</taxon>
        <taxon>campanulids</taxon>
        <taxon>Asterales</taxon>
        <taxon>Asteraceae</taxon>
        <taxon>Asteroideae</taxon>
        <taxon>Anthemideae</taxon>
        <taxon>Anthemidinae</taxon>
        <taxon>Tanacetum</taxon>
    </lineage>
</organism>
<keyword evidence="2" id="KW-1133">Transmembrane helix</keyword>
<comment type="caution">
    <text evidence="3">The sequence shown here is derived from an EMBL/GenBank/DDBJ whole genome shotgun (WGS) entry which is preliminary data.</text>
</comment>
<accession>A0ABQ4YKD1</accession>
<protein>
    <submittedName>
        <fullName evidence="3">RNA-directed DNA polymerase, eukaryota</fullName>
    </submittedName>
</protein>
<proteinExistence type="predicted"/>
<dbReference type="EMBL" id="BQNB010010447">
    <property type="protein sequence ID" value="GJS77431.1"/>
    <property type="molecule type" value="Genomic_DNA"/>
</dbReference>
<feature type="region of interest" description="Disordered" evidence="1">
    <location>
        <begin position="127"/>
        <end position="161"/>
    </location>
</feature>
<dbReference type="Gene3D" id="3.60.10.10">
    <property type="entry name" value="Endonuclease/exonuclease/phosphatase"/>
    <property type="match status" value="1"/>
</dbReference>
<keyword evidence="4" id="KW-1185">Reference proteome</keyword>
<reference evidence="3" key="2">
    <citation type="submission" date="2022-01" db="EMBL/GenBank/DDBJ databases">
        <authorList>
            <person name="Yamashiro T."/>
            <person name="Shiraishi A."/>
            <person name="Satake H."/>
            <person name="Nakayama K."/>
        </authorList>
    </citation>
    <scope>NUCLEOTIDE SEQUENCE</scope>
</reference>
<gene>
    <name evidence="3" type="ORF">Tco_0727312</name>
</gene>
<dbReference type="PANTHER" id="PTHR33116">
    <property type="entry name" value="REVERSE TRANSCRIPTASE ZINC-BINDING DOMAIN-CONTAINING PROTEIN-RELATED-RELATED"/>
    <property type="match status" value="1"/>
</dbReference>
<evidence type="ECO:0000256" key="1">
    <source>
        <dbReference type="SAM" id="MobiDB-lite"/>
    </source>
</evidence>
<evidence type="ECO:0000313" key="3">
    <source>
        <dbReference type="EMBL" id="GJS77431.1"/>
    </source>
</evidence>